<gene>
    <name evidence="1" type="ORF">HK097_005130</name>
</gene>
<dbReference type="AlphaFoldDB" id="A0AAD5WZP0"/>
<protein>
    <recommendedName>
        <fullName evidence="3">F-box domain-containing protein</fullName>
    </recommendedName>
</protein>
<evidence type="ECO:0008006" key="3">
    <source>
        <dbReference type="Google" id="ProtNLM"/>
    </source>
</evidence>
<accession>A0AAD5WZP0</accession>
<dbReference type="EMBL" id="JADGJD010002407">
    <property type="protein sequence ID" value="KAJ3032723.1"/>
    <property type="molecule type" value="Genomic_DNA"/>
</dbReference>
<comment type="caution">
    <text evidence="1">The sequence shown here is derived from an EMBL/GenBank/DDBJ whole genome shotgun (WGS) entry which is preliminary data.</text>
</comment>
<sequence>MSTIPRPSRIQSFPPELLLAIFLSGPINPPQFYGTLIFICRNFHQAVRLHTVGVFIKLRLTNQMGSQGLNSRPSEFWKGVDEMDVDGFWARSKCVMRACERWEERWTDRKRVSDTRVGLMGLEVNVYMDWNLKLLSS</sequence>
<proteinExistence type="predicted"/>
<evidence type="ECO:0000313" key="2">
    <source>
        <dbReference type="Proteomes" id="UP001212841"/>
    </source>
</evidence>
<keyword evidence="2" id="KW-1185">Reference proteome</keyword>
<reference evidence="1" key="1">
    <citation type="submission" date="2020-05" db="EMBL/GenBank/DDBJ databases">
        <title>Phylogenomic resolution of chytrid fungi.</title>
        <authorList>
            <person name="Stajich J.E."/>
            <person name="Amses K."/>
            <person name="Simmons R."/>
            <person name="Seto K."/>
            <person name="Myers J."/>
            <person name="Bonds A."/>
            <person name="Quandt C.A."/>
            <person name="Barry K."/>
            <person name="Liu P."/>
            <person name="Grigoriev I."/>
            <person name="Longcore J.E."/>
            <person name="James T.Y."/>
        </authorList>
    </citation>
    <scope>NUCLEOTIDE SEQUENCE</scope>
    <source>
        <strain evidence="1">JEL0318</strain>
    </source>
</reference>
<organism evidence="1 2">
    <name type="scientific">Rhizophlyctis rosea</name>
    <dbReference type="NCBI Taxonomy" id="64517"/>
    <lineage>
        <taxon>Eukaryota</taxon>
        <taxon>Fungi</taxon>
        <taxon>Fungi incertae sedis</taxon>
        <taxon>Chytridiomycota</taxon>
        <taxon>Chytridiomycota incertae sedis</taxon>
        <taxon>Chytridiomycetes</taxon>
        <taxon>Rhizophlyctidales</taxon>
        <taxon>Rhizophlyctidaceae</taxon>
        <taxon>Rhizophlyctis</taxon>
    </lineage>
</organism>
<evidence type="ECO:0000313" key="1">
    <source>
        <dbReference type="EMBL" id="KAJ3032723.1"/>
    </source>
</evidence>
<name>A0AAD5WZP0_9FUNG</name>
<dbReference type="Proteomes" id="UP001212841">
    <property type="component" value="Unassembled WGS sequence"/>
</dbReference>